<feature type="region of interest" description="Disordered" evidence="11">
    <location>
        <begin position="1"/>
        <end position="68"/>
    </location>
</feature>
<comment type="similarity">
    <text evidence="2">Belongs to the MINDY deubiquitinase family. FAM188 subfamily.</text>
</comment>
<dbReference type="Proteomes" id="UP001648503">
    <property type="component" value="Unassembled WGS sequence"/>
</dbReference>
<reference evidence="13 14" key="1">
    <citation type="submission" date="2021-02" db="EMBL/GenBank/DDBJ databases">
        <title>Variation within the Batrachochytrium salamandrivorans European outbreak.</title>
        <authorList>
            <person name="Kelly M."/>
            <person name="Pasmans F."/>
            <person name="Shea T.P."/>
            <person name="Munoz J.F."/>
            <person name="Carranza S."/>
            <person name="Cuomo C.A."/>
            <person name="Martel A."/>
        </authorList>
    </citation>
    <scope>NUCLEOTIDE SEQUENCE [LARGE SCALE GENOMIC DNA]</scope>
    <source>
        <strain evidence="13 14">AMFP18/2</strain>
    </source>
</reference>
<evidence type="ECO:0000313" key="13">
    <source>
        <dbReference type="EMBL" id="KAH6592950.1"/>
    </source>
</evidence>
<evidence type="ECO:0000256" key="3">
    <source>
        <dbReference type="ARBA" id="ARBA00012759"/>
    </source>
</evidence>
<dbReference type="EC" id="3.4.19.12" evidence="3"/>
<evidence type="ECO:0000256" key="11">
    <source>
        <dbReference type="SAM" id="MobiDB-lite"/>
    </source>
</evidence>
<evidence type="ECO:0000313" key="14">
    <source>
        <dbReference type="Proteomes" id="UP001648503"/>
    </source>
</evidence>
<keyword evidence="14" id="KW-1185">Reference proteome</keyword>
<dbReference type="PANTHER" id="PTHR12473:SF8">
    <property type="entry name" value="UBIQUITIN CARBOXYL-TERMINAL HYDROLASE MINDY-4-RELATED"/>
    <property type="match status" value="1"/>
</dbReference>
<feature type="compositionally biased region" description="Low complexity" evidence="11">
    <location>
        <begin position="39"/>
        <end position="55"/>
    </location>
</feature>
<comment type="caution">
    <text evidence="13">The sequence shown here is derived from an EMBL/GenBank/DDBJ whole genome shotgun (WGS) entry which is preliminary data.</text>
</comment>
<dbReference type="InterPro" id="IPR039785">
    <property type="entry name" value="MINY3/4"/>
</dbReference>
<organism evidence="13 14">
    <name type="scientific">Batrachochytrium salamandrivorans</name>
    <dbReference type="NCBI Taxonomy" id="1357716"/>
    <lineage>
        <taxon>Eukaryota</taxon>
        <taxon>Fungi</taxon>
        <taxon>Fungi incertae sedis</taxon>
        <taxon>Chytridiomycota</taxon>
        <taxon>Chytridiomycota incertae sedis</taxon>
        <taxon>Chytridiomycetes</taxon>
        <taxon>Rhizophydiales</taxon>
        <taxon>Rhizophydiales incertae sedis</taxon>
        <taxon>Batrachochytrium</taxon>
    </lineage>
</organism>
<evidence type="ECO:0000256" key="2">
    <source>
        <dbReference type="ARBA" id="ARBA00011074"/>
    </source>
</evidence>
<dbReference type="EMBL" id="JAFCIX010000364">
    <property type="protein sequence ID" value="KAH6592950.1"/>
    <property type="molecule type" value="Genomic_DNA"/>
</dbReference>
<feature type="compositionally biased region" description="Polar residues" evidence="11">
    <location>
        <begin position="168"/>
        <end position="223"/>
    </location>
</feature>
<comment type="function">
    <text evidence="8">Probable hydrolase that can remove 'Lys-48'-linked conjugated ubiquitin from proteins.</text>
</comment>
<evidence type="ECO:0000256" key="6">
    <source>
        <dbReference type="ARBA" id="ARBA00022801"/>
    </source>
</evidence>
<keyword evidence="7" id="KW-0788">Thiol protease</keyword>
<feature type="domain" description="Deubiquitinating enzyme MINDY-3/4 conserved" evidence="12">
    <location>
        <begin position="341"/>
        <end position="656"/>
    </location>
</feature>
<evidence type="ECO:0000256" key="9">
    <source>
        <dbReference type="ARBA" id="ARBA00039781"/>
    </source>
</evidence>
<proteinExistence type="inferred from homology"/>
<evidence type="ECO:0000256" key="7">
    <source>
        <dbReference type="ARBA" id="ARBA00022807"/>
    </source>
</evidence>
<evidence type="ECO:0000256" key="8">
    <source>
        <dbReference type="ARBA" id="ARBA00037630"/>
    </source>
</evidence>
<evidence type="ECO:0000259" key="12">
    <source>
        <dbReference type="SMART" id="SM01174"/>
    </source>
</evidence>
<feature type="region of interest" description="Disordered" evidence="11">
    <location>
        <begin position="156"/>
        <end position="234"/>
    </location>
</feature>
<dbReference type="Gene3D" id="1.20.960.40">
    <property type="match status" value="1"/>
</dbReference>
<dbReference type="SMART" id="SM01174">
    <property type="entry name" value="DUF4205"/>
    <property type="match status" value="1"/>
</dbReference>
<dbReference type="InterPro" id="IPR059022">
    <property type="entry name" value="MINDY4_N"/>
</dbReference>
<comment type="catalytic activity">
    <reaction evidence="1">
        <text>Thiol-dependent hydrolysis of ester, thioester, amide, peptide and isopeptide bonds formed by the C-terminal Gly of ubiquitin (a 76-residue protein attached to proteins as an intracellular targeting signal).</text>
        <dbReference type="EC" id="3.4.19.12"/>
    </reaction>
</comment>
<sequence length="661" mass="72755">MTGSVTDPLEVTPSLSSLRTRPHTTSPVVSASKRSTLASTTSHRSTYTTTPTSLSENISQPRSTEPEKLPELHYSLSVALIREFLVARGLDKTLACFKSEISEASKNISKKPISSRSALASHLSITKSVESNRIAETPLDTYLEILVSQTLAQDAKHSTAPAREQRKPTINQKAQQVPLSASSMTSSNPSRRVPISNNDHLTNSSSPRSSLGEFSSTNKSAVSTRPPLGVHQSEPRDNMQFLSRKMQDKVEYKVEACPYMIRSNAAFDKSVSSCITLGTGTGETKANHVSQRFLVNNDLEITDNLELSDDEGNMTIQNPVVSIWNESRGIRISPHQAGELRRLLFSPDQARGRMWFGDGWRNKGFVFQDKPHLGYGLVQTKGGPCGLLAATQALVVKNLIYAKEFSAIRSNRLRPTQTQSRLALVQALAEMIWQAGEATHRAVVVVFTCLQFTTNDTSSNGIIQLLISLILSRGVDTIRQDMDDPEGKLIGRHEYCTQDMVNLALYGKAISNIHDGDIDLGGGTILKGVKKQTLIGQLSLFEHYKNIIVGNFIKSPTLPIFVICSESHYTVLFGLDQLPISHKELNSMDKFDIYYYDGLANQQEEIRLTVQAAAIVPLSITSGGGMIFGHKASDLIPPLELCIRTKWIDCTVNWNGTEPLL</sequence>
<evidence type="ECO:0000256" key="10">
    <source>
        <dbReference type="ARBA" id="ARBA00041360"/>
    </source>
</evidence>
<dbReference type="Pfam" id="PF26038">
    <property type="entry name" value="Dimer_MINDY4_N"/>
    <property type="match status" value="1"/>
</dbReference>
<evidence type="ECO:0000256" key="4">
    <source>
        <dbReference type="ARBA" id="ARBA00022670"/>
    </source>
</evidence>
<gene>
    <name evidence="13" type="ORF">BASA50_007677</name>
</gene>
<name>A0ABQ8F685_9FUNG</name>
<dbReference type="InterPro" id="IPR025257">
    <property type="entry name" value="MINDY-3/4_CD"/>
</dbReference>
<keyword evidence="6" id="KW-0378">Hydrolase</keyword>
<dbReference type="PANTHER" id="PTHR12473">
    <property type="entry name" value="UBIQUITIN CARBOXYL-TERMINAL HYDROLASE MINDY-4-RELATED"/>
    <property type="match status" value="1"/>
</dbReference>
<keyword evidence="4" id="KW-0645">Protease</keyword>
<accession>A0ABQ8F685</accession>
<feature type="compositionally biased region" description="Polar residues" evidence="11">
    <location>
        <begin position="13"/>
        <end position="38"/>
    </location>
</feature>
<keyword evidence="5" id="KW-0833">Ubl conjugation pathway</keyword>
<evidence type="ECO:0000256" key="1">
    <source>
        <dbReference type="ARBA" id="ARBA00000707"/>
    </source>
</evidence>
<evidence type="ECO:0000256" key="5">
    <source>
        <dbReference type="ARBA" id="ARBA00022786"/>
    </source>
</evidence>
<protein>
    <recommendedName>
        <fullName evidence="9">Probable ubiquitin carboxyl-terminal hydrolase MINDY-4</fullName>
        <ecNumber evidence="3">3.4.19.12</ecNumber>
    </recommendedName>
    <alternativeName>
        <fullName evidence="10">Probable deubiquitinating enzyme MINDY-4</fullName>
    </alternativeName>
</protein>
<dbReference type="Pfam" id="PF13898">
    <property type="entry name" value="MINDY-3_4_CD"/>
    <property type="match status" value="2"/>
</dbReference>